<dbReference type="InterPro" id="IPR023212">
    <property type="entry name" value="Hsp33_helix_hairpin_bin_dom_sf"/>
</dbReference>
<dbReference type="InterPro" id="IPR016153">
    <property type="entry name" value="Heat_shock_Hsp33_N"/>
</dbReference>
<dbReference type="InterPro" id="IPR016154">
    <property type="entry name" value="Heat_shock_Hsp33_C"/>
</dbReference>
<keyword evidence="1" id="KW-0963">Cytoplasm</keyword>
<dbReference type="RefSeq" id="WP_210682767.1">
    <property type="nucleotide sequence ID" value="NZ_JAGMWN010000006.1"/>
</dbReference>
<keyword evidence="2" id="KW-0862">Zinc</keyword>
<evidence type="ECO:0000313" key="6">
    <source>
        <dbReference type="EMBL" id="MBP5858201.1"/>
    </source>
</evidence>
<dbReference type="Proteomes" id="UP000672602">
    <property type="component" value="Unassembled WGS sequence"/>
</dbReference>
<evidence type="ECO:0000313" key="7">
    <source>
        <dbReference type="Proteomes" id="UP000672602"/>
    </source>
</evidence>
<reference evidence="6" key="1">
    <citation type="submission" date="2021-04" db="EMBL/GenBank/DDBJ databases">
        <authorList>
            <person name="Zhang D.-C."/>
        </authorList>
    </citation>
    <scope>NUCLEOTIDE SEQUENCE</scope>
    <source>
        <strain evidence="6">CGMCC 1.15697</strain>
    </source>
</reference>
<dbReference type="Gene3D" id="1.10.287.480">
    <property type="entry name" value="helix hairpin bin"/>
    <property type="match status" value="1"/>
</dbReference>
<dbReference type="SUPFAM" id="SSF118352">
    <property type="entry name" value="HSP33 redox switch-like"/>
    <property type="match status" value="1"/>
</dbReference>
<accession>A0A8J7SP95</accession>
<dbReference type="AlphaFoldDB" id="A0A8J7SP95"/>
<evidence type="ECO:0000256" key="4">
    <source>
        <dbReference type="ARBA" id="ARBA00023186"/>
    </source>
</evidence>
<evidence type="ECO:0000256" key="2">
    <source>
        <dbReference type="ARBA" id="ARBA00022833"/>
    </source>
</evidence>
<sequence>MSAQSAPALTDDCVQPFLIDASGVNGRLVRLGGAIDGILARHSYPDPVKRLLGEFLALGAGLATTLKYDGVFTLQTKGDGPVPMMVADVTSEGAVRGFAQVTGETPASEAIGDAPVPRLLGEGYLAFTVDQGGDMDRYQGVVELSGATLEDCVHHYFEQSEQFSSAIKLSAGTGRDGSWRAACLSVQRLPDEGGTGAQAREETEDDWRRAVTLMATAKEAELLDPDLTPDQLLFRLFHEDGVRVFEPRALDDRCRCSRERSGRMLIALGREELSDLKFDDGTVEVTCQFCNRSERFTDADLDVVEAEVAREAAEEEKTQ</sequence>
<dbReference type="GO" id="GO:0005737">
    <property type="term" value="C:cytoplasm"/>
    <property type="evidence" value="ECO:0007669"/>
    <property type="project" value="InterPro"/>
</dbReference>
<keyword evidence="3" id="KW-1015">Disulfide bond</keyword>
<protein>
    <submittedName>
        <fullName evidence="6">Hsp33 family molecular chaperone HslO</fullName>
    </submittedName>
</protein>
<evidence type="ECO:0000256" key="3">
    <source>
        <dbReference type="ARBA" id="ARBA00023157"/>
    </source>
</evidence>
<dbReference type="PANTHER" id="PTHR30111">
    <property type="entry name" value="33 KDA CHAPERONIN"/>
    <property type="match status" value="1"/>
</dbReference>
<dbReference type="Gene3D" id="3.55.30.10">
    <property type="entry name" value="Hsp33 domain"/>
    <property type="match status" value="1"/>
</dbReference>
<dbReference type="GO" id="GO:0042026">
    <property type="term" value="P:protein refolding"/>
    <property type="evidence" value="ECO:0007669"/>
    <property type="project" value="TreeGrafter"/>
</dbReference>
<organism evidence="6 7">
    <name type="scientific">Marivibrio halodurans</name>
    <dbReference type="NCBI Taxonomy" id="2039722"/>
    <lineage>
        <taxon>Bacteria</taxon>
        <taxon>Pseudomonadati</taxon>
        <taxon>Pseudomonadota</taxon>
        <taxon>Alphaproteobacteria</taxon>
        <taxon>Rhodospirillales</taxon>
        <taxon>Rhodospirillaceae</taxon>
        <taxon>Marivibrio</taxon>
    </lineage>
</organism>
<evidence type="ECO:0000256" key="1">
    <source>
        <dbReference type="ARBA" id="ARBA00022490"/>
    </source>
</evidence>
<dbReference type="Gene3D" id="3.90.1280.10">
    <property type="entry name" value="HSP33 redox switch-like"/>
    <property type="match status" value="1"/>
</dbReference>
<proteinExistence type="predicted"/>
<dbReference type="GO" id="GO:0051082">
    <property type="term" value="F:unfolded protein binding"/>
    <property type="evidence" value="ECO:0007669"/>
    <property type="project" value="InterPro"/>
</dbReference>
<keyword evidence="4" id="KW-0143">Chaperone</keyword>
<name>A0A8J7SP95_9PROT</name>
<dbReference type="InterPro" id="IPR000397">
    <property type="entry name" value="Heat_shock_Hsp33"/>
</dbReference>
<dbReference type="GO" id="GO:0044183">
    <property type="term" value="F:protein folding chaperone"/>
    <property type="evidence" value="ECO:0007669"/>
    <property type="project" value="TreeGrafter"/>
</dbReference>
<dbReference type="PANTHER" id="PTHR30111:SF1">
    <property type="entry name" value="33 KDA CHAPERONIN"/>
    <property type="match status" value="1"/>
</dbReference>
<dbReference type="PIRSF" id="PIRSF005261">
    <property type="entry name" value="Heat_shock_Hsp33"/>
    <property type="match status" value="1"/>
</dbReference>
<gene>
    <name evidence="6" type="ORF">KAJ83_14370</name>
</gene>
<keyword evidence="7" id="KW-1185">Reference proteome</keyword>
<keyword evidence="5" id="KW-0676">Redox-active center</keyword>
<dbReference type="SUPFAM" id="SSF64397">
    <property type="entry name" value="Hsp33 domain"/>
    <property type="match status" value="1"/>
</dbReference>
<dbReference type="CDD" id="cd00498">
    <property type="entry name" value="Hsp33"/>
    <property type="match status" value="1"/>
</dbReference>
<dbReference type="Pfam" id="PF01430">
    <property type="entry name" value="HSP33"/>
    <property type="match status" value="1"/>
</dbReference>
<dbReference type="EMBL" id="JAGMWN010000006">
    <property type="protein sequence ID" value="MBP5858201.1"/>
    <property type="molecule type" value="Genomic_DNA"/>
</dbReference>
<evidence type="ECO:0000256" key="5">
    <source>
        <dbReference type="ARBA" id="ARBA00023284"/>
    </source>
</evidence>
<comment type="caution">
    <text evidence="6">The sequence shown here is derived from an EMBL/GenBank/DDBJ whole genome shotgun (WGS) entry which is preliminary data.</text>
</comment>